<dbReference type="Pfam" id="PF01661">
    <property type="entry name" value="Macro"/>
    <property type="match status" value="1"/>
</dbReference>
<comment type="catalytic activity">
    <reaction evidence="1">
        <text>an N-(ADP-alpha-D-ribosyl)-thymidine in DNA + H2O = a thymidine in DNA + ADP-D-ribose</text>
        <dbReference type="Rhea" id="RHEA:71655"/>
        <dbReference type="Rhea" id="RHEA-COMP:13556"/>
        <dbReference type="Rhea" id="RHEA-COMP:18051"/>
        <dbReference type="ChEBI" id="CHEBI:15377"/>
        <dbReference type="ChEBI" id="CHEBI:57967"/>
        <dbReference type="ChEBI" id="CHEBI:137386"/>
        <dbReference type="ChEBI" id="CHEBI:191199"/>
    </reaction>
    <physiologicalReaction direction="left-to-right" evidence="1">
        <dbReference type="Rhea" id="RHEA:71656"/>
    </physiologicalReaction>
</comment>
<name>A0ABW1C6Q1_9ACTN</name>
<dbReference type="PANTHER" id="PTHR12521:SF0">
    <property type="entry name" value="ADP-RIBOSE GLYCOHYDROLASE OARD1"/>
    <property type="match status" value="1"/>
</dbReference>
<evidence type="ECO:0000256" key="1">
    <source>
        <dbReference type="ARBA" id="ARBA00035885"/>
    </source>
</evidence>
<dbReference type="SMART" id="SM00506">
    <property type="entry name" value="A1pp"/>
    <property type="match status" value="1"/>
</dbReference>
<sequence>MIVDAQGDLLAAEVDALVNTVNCVGVMGKGIALQFKRRYPNMFQAYAKACRHGEVQIGRMFVVPTEQLSGPRFIINFPTKKHWRSPSRLEYIDAGLTDLKHVIREHGIKSVAIPPLGVGNGGLDWKDVEPRLRDAFSDMPDVTVHIYAPSSAHREVDAPIKLRMTWGRAMLLDLLRRYVQQRQAMEPWEDPSGASHLEIQKLMYFANVLEPRLTLDFEPGRYGPYSEKVRHLVQNMEGAYLKGFGDGSDRVLEQTPIALTNLAASELDRYLSERDSSKERTIVDTVLAFIKGFEGPYGLELLASTHWVAVEEQAWEPREAAQAVRSWTKRKGRIYTDRRVSCALERLQSPVGRELISA</sequence>
<dbReference type="EMBL" id="JBHSNW010000026">
    <property type="protein sequence ID" value="MFC5820665.1"/>
    <property type="molecule type" value="Genomic_DNA"/>
</dbReference>
<dbReference type="RefSeq" id="WP_219546875.1">
    <property type="nucleotide sequence ID" value="NZ_JAHKRN010000029.1"/>
</dbReference>
<protein>
    <submittedName>
        <fullName evidence="3">Macro domain-containing protein</fullName>
    </submittedName>
</protein>
<accession>A0ABW1C6Q1</accession>
<dbReference type="CDD" id="cd02901">
    <property type="entry name" value="Macro_Poa1p-like"/>
    <property type="match status" value="1"/>
</dbReference>
<comment type="caution">
    <text evidence="3">The sequence shown here is derived from an EMBL/GenBank/DDBJ whole genome shotgun (WGS) entry which is preliminary data.</text>
</comment>
<keyword evidence="4" id="KW-1185">Reference proteome</keyword>
<evidence type="ECO:0000313" key="4">
    <source>
        <dbReference type="Proteomes" id="UP001596096"/>
    </source>
</evidence>
<dbReference type="InterPro" id="IPR002589">
    <property type="entry name" value="Macro_dom"/>
</dbReference>
<dbReference type="Proteomes" id="UP001596096">
    <property type="component" value="Unassembled WGS sequence"/>
</dbReference>
<dbReference type="PANTHER" id="PTHR12521">
    <property type="entry name" value="PROTEIN C6ORF130"/>
    <property type="match status" value="1"/>
</dbReference>
<evidence type="ECO:0000259" key="2">
    <source>
        <dbReference type="PROSITE" id="PS51154"/>
    </source>
</evidence>
<evidence type="ECO:0000313" key="3">
    <source>
        <dbReference type="EMBL" id="MFC5820665.1"/>
    </source>
</evidence>
<feature type="domain" description="Macro" evidence="2">
    <location>
        <begin position="1"/>
        <end position="155"/>
    </location>
</feature>
<gene>
    <name evidence="3" type="ORF">ACFPUY_36680</name>
</gene>
<organism evidence="3 4">
    <name type="scientific">Nonomuraea harbinensis</name>
    <dbReference type="NCBI Taxonomy" id="1286938"/>
    <lineage>
        <taxon>Bacteria</taxon>
        <taxon>Bacillati</taxon>
        <taxon>Actinomycetota</taxon>
        <taxon>Actinomycetes</taxon>
        <taxon>Streptosporangiales</taxon>
        <taxon>Streptosporangiaceae</taxon>
        <taxon>Nonomuraea</taxon>
    </lineage>
</organism>
<reference evidence="4" key="1">
    <citation type="journal article" date="2019" name="Int. J. Syst. Evol. Microbiol.">
        <title>The Global Catalogue of Microorganisms (GCM) 10K type strain sequencing project: providing services to taxonomists for standard genome sequencing and annotation.</title>
        <authorList>
            <consortium name="The Broad Institute Genomics Platform"/>
            <consortium name="The Broad Institute Genome Sequencing Center for Infectious Disease"/>
            <person name="Wu L."/>
            <person name="Ma J."/>
        </authorList>
    </citation>
    <scope>NUCLEOTIDE SEQUENCE [LARGE SCALE GENOMIC DNA]</scope>
    <source>
        <strain evidence="4">CGMCC 4.7106</strain>
    </source>
</reference>
<proteinExistence type="predicted"/>
<dbReference type="InterPro" id="IPR050892">
    <property type="entry name" value="ADP-ribose_metab_enzymes"/>
</dbReference>
<dbReference type="PROSITE" id="PS51154">
    <property type="entry name" value="MACRO"/>
    <property type="match status" value="1"/>
</dbReference>